<feature type="transmembrane region" description="Helical" evidence="6">
    <location>
        <begin position="79"/>
        <end position="99"/>
    </location>
</feature>
<feature type="transmembrane region" description="Helical" evidence="6">
    <location>
        <begin position="341"/>
        <end position="366"/>
    </location>
</feature>
<gene>
    <name evidence="8" type="ORF">CIG21_01125</name>
</gene>
<dbReference type="InterPro" id="IPR003838">
    <property type="entry name" value="ABC3_permease_C"/>
</dbReference>
<evidence type="ECO:0000256" key="2">
    <source>
        <dbReference type="ARBA" id="ARBA00022475"/>
    </source>
</evidence>
<accession>A0A269PGQ6</accession>
<feature type="transmembrane region" description="Helical" evidence="6">
    <location>
        <begin position="217"/>
        <end position="234"/>
    </location>
</feature>
<evidence type="ECO:0000256" key="6">
    <source>
        <dbReference type="SAM" id="Phobius"/>
    </source>
</evidence>
<keyword evidence="3 6" id="KW-0812">Transmembrane</keyword>
<evidence type="ECO:0000259" key="7">
    <source>
        <dbReference type="Pfam" id="PF02687"/>
    </source>
</evidence>
<name>A0A269PGQ6_9CORY</name>
<protein>
    <recommendedName>
        <fullName evidence="7">ABC3 transporter permease C-terminal domain-containing protein</fullName>
    </recommendedName>
</protein>
<dbReference type="Pfam" id="PF02687">
    <property type="entry name" value="FtsX"/>
    <property type="match status" value="1"/>
</dbReference>
<evidence type="ECO:0000313" key="8">
    <source>
        <dbReference type="EMBL" id="PAJ71353.1"/>
    </source>
</evidence>
<comment type="subcellular location">
    <subcellularLocation>
        <location evidence="1">Cell membrane</location>
        <topology evidence="1">Multi-pass membrane protein</topology>
    </subcellularLocation>
</comment>
<feature type="transmembrane region" description="Helical" evidence="6">
    <location>
        <begin position="246"/>
        <end position="270"/>
    </location>
</feature>
<dbReference type="GO" id="GO:0005886">
    <property type="term" value="C:plasma membrane"/>
    <property type="evidence" value="ECO:0007669"/>
    <property type="project" value="UniProtKB-SubCell"/>
</dbReference>
<dbReference type="AlphaFoldDB" id="A0A269PGQ6"/>
<dbReference type="RefSeq" id="WP_095275265.1">
    <property type="nucleotide sequence ID" value="NZ_CP047655.1"/>
</dbReference>
<dbReference type="EMBL" id="NQMQ01000001">
    <property type="protein sequence ID" value="PAJ71353.1"/>
    <property type="molecule type" value="Genomic_DNA"/>
</dbReference>
<feature type="transmembrane region" description="Helical" evidence="6">
    <location>
        <begin position="31"/>
        <end position="54"/>
    </location>
</feature>
<feature type="transmembrane region" description="Helical" evidence="6">
    <location>
        <begin position="172"/>
        <end position="196"/>
    </location>
</feature>
<dbReference type="Proteomes" id="UP000215771">
    <property type="component" value="Unassembled WGS sequence"/>
</dbReference>
<keyword evidence="2" id="KW-1003">Cell membrane</keyword>
<organism evidence="8 9">
    <name type="scientific">Corynebacterium hadale</name>
    <dbReference type="NCBI Taxonomy" id="2026255"/>
    <lineage>
        <taxon>Bacteria</taxon>
        <taxon>Bacillati</taxon>
        <taxon>Actinomycetota</taxon>
        <taxon>Actinomycetes</taxon>
        <taxon>Mycobacteriales</taxon>
        <taxon>Corynebacteriaceae</taxon>
        <taxon>Corynebacterium</taxon>
    </lineage>
</organism>
<feature type="transmembrane region" description="Helical" evidence="6">
    <location>
        <begin position="397"/>
        <end position="420"/>
    </location>
</feature>
<evidence type="ECO:0000313" key="9">
    <source>
        <dbReference type="Proteomes" id="UP000215771"/>
    </source>
</evidence>
<feature type="transmembrane region" description="Helical" evidence="6">
    <location>
        <begin position="426"/>
        <end position="446"/>
    </location>
</feature>
<evidence type="ECO:0000256" key="5">
    <source>
        <dbReference type="ARBA" id="ARBA00023136"/>
    </source>
</evidence>
<evidence type="ECO:0000256" key="1">
    <source>
        <dbReference type="ARBA" id="ARBA00004651"/>
    </source>
</evidence>
<sequence length="463" mass="49390">MSATTLLKATKVQSKEALAQKHSGERWVRTLSVAALTVATWMLCTLAGGTWMFVERHMHPHEALIRAEQAAGFPLSFPYIMLALFASLLLVPTLLGLLTQATRANLAGREEQLAVLRLIGASAREVRGMMILDALRQAVVGLVLGTVLYAATVPAWSALTFQEKRIGTWELFTWWIVPVVWAVVAVLAACSVWLALRRVSVTPLGVTKKVPPKGQNVLTSIVSVAVAVLMFRFLKSLNIAPEADAADFVFMLVVTAGLLTVNALIAVGAIQLLARLSYFVPGAANYVATRRVGRGAKLTWKRVTALFFVAYIGGIGSWIAAVPEIDDDPGLAMITPDIPAGVVIVAVFGAVLLISSTLLTQALLVVEQKQLTKSLYFIGAPATFHTKVAVREIGIPMLVVAILGFLMGGLMGFIMVQVYVGVLGRLALFIALTAVALIGCVGAVVATGRLRAKVLAETGRATD</sequence>
<feature type="transmembrane region" description="Helical" evidence="6">
    <location>
        <begin position="303"/>
        <end position="321"/>
    </location>
</feature>
<keyword evidence="4 6" id="KW-1133">Transmembrane helix</keyword>
<proteinExistence type="predicted"/>
<comment type="caution">
    <text evidence="8">The sequence shown here is derived from an EMBL/GenBank/DDBJ whole genome shotgun (WGS) entry which is preliminary data.</text>
</comment>
<reference evidence="8 9" key="1">
    <citation type="submission" date="2017-08" db="EMBL/GenBank/DDBJ databases">
        <authorList>
            <person name="de Groot N.N."/>
        </authorList>
    </citation>
    <scope>NUCLEOTIDE SEQUENCE [LARGE SCALE GENOMIC DNA]</scope>
    <source>
        <strain evidence="8 9">NBT06-6</strain>
    </source>
</reference>
<keyword evidence="5 6" id="KW-0472">Membrane</keyword>
<evidence type="ECO:0000256" key="4">
    <source>
        <dbReference type="ARBA" id="ARBA00022989"/>
    </source>
</evidence>
<feature type="domain" description="ABC3 transporter permease C-terminal" evidence="7">
    <location>
        <begin position="85"/>
        <end position="200"/>
    </location>
</feature>
<evidence type="ECO:0000256" key="3">
    <source>
        <dbReference type="ARBA" id="ARBA00022692"/>
    </source>
</evidence>
<feature type="transmembrane region" description="Helical" evidence="6">
    <location>
        <begin position="134"/>
        <end position="152"/>
    </location>
</feature>